<feature type="transmembrane region" description="Helical" evidence="1">
    <location>
        <begin position="64"/>
        <end position="84"/>
    </location>
</feature>
<reference evidence="3" key="1">
    <citation type="submission" date="2024-04" db="EMBL/GenBank/DDBJ databases">
        <title>Phylogenomic analyses of a clade within the roseobacter group suggest taxonomic reassignments of species of the genera Aestuariivita, Citreicella, Loktanella, Nautella, Pelagibaca, Ruegeria, Thalassobius, Thiobacimonas and Tropicibacter, and the proposal o.</title>
        <authorList>
            <person name="Jeon C.O."/>
        </authorList>
    </citation>
    <scope>NUCLEOTIDE SEQUENCE [LARGE SCALE GENOMIC DNA]</scope>
    <source>
        <strain evidence="3">BS5-3</strain>
    </source>
</reference>
<gene>
    <name evidence="2" type="ORF">AABB29_08790</name>
</gene>
<dbReference type="EMBL" id="CP150951">
    <property type="protein sequence ID" value="WZC50690.1"/>
    <property type="molecule type" value="Genomic_DNA"/>
</dbReference>
<protein>
    <recommendedName>
        <fullName evidence="4">DUF1499 domain-containing protein</fullName>
    </recommendedName>
</protein>
<organism evidence="2 3">
    <name type="scientific">Yoonia phaeophyticola</name>
    <dbReference type="NCBI Taxonomy" id="3137369"/>
    <lineage>
        <taxon>Bacteria</taxon>
        <taxon>Pseudomonadati</taxon>
        <taxon>Pseudomonadota</taxon>
        <taxon>Alphaproteobacteria</taxon>
        <taxon>Rhodobacterales</taxon>
        <taxon>Paracoccaceae</taxon>
        <taxon>Yoonia</taxon>
    </lineage>
</organism>
<keyword evidence="3" id="KW-1185">Reference proteome</keyword>
<feature type="transmembrane region" description="Helical" evidence="1">
    <location>
        <begin position="29"/>
        <end position="52"/>
    </location>
</feature>
<name>A0ABZ2VBB0_9RHOB</name>
<sequence length="279" mass="30512">MTLYWTCLLIFGLLTLVFALPSVAGLSIVWTFGLAFFAILIVVHLFVVLFLFLPLALAPEGWKIAGFLASLALIGTYAFVPALIGKRQSAQLLAMVSELDIPSAAQPSDARSFELVFSNAAPANPRSRAVYALLVGGDADWVRIVYSNNKSYTFELDADAEEPTTVIVSPTDQQADIIVSVMPFEDDALSETVENSPFIDRLIVHDAQVRTHSETLYRRVALQIDSPTTPTLLHPDVENLMVNAARYVDHGYLISKARIGTSGITHLDALQAMGWGMEK</sequence>
<keyword evidence="1" id="KW-0472">Membrane</keyword>
<evidence type="ECO:0000256" key="1">
    <source>
        <dbReference type="SAM" id="Phobius"/>
    </source>
</evidence>
<evidence type="ECO:0000313" key="2">
    <source>
        <dbReference type="EMBL" id="WZC50690.1"/>
    </source>
</evidence>
<accession>A0ABZ2VBB0</accession>
<dbReference type="RefSeq" id="WP_341368791.1">
    <property type="nucleotide sequence ID" value="NZ_CP150951.2"/>
</dbReference>
<evidence type="ECO:0000313" key="3">
    <source>
        <dbReference type="Proteomes" id="UP001440612"/>
    </source>
</evidence>
<proteinExistence type="predicted"/>
<dbReference type="Proteomes" id="UP001440612">
    <property type="component" value="Chromosome"/>
</dbReference>
<keyword evidence="1" id="KW-0812">Transmembrane</keyword>
<keyword evidence="1" id="KW-1133">Transmembrane helix</keyword>
<evidence type="ECO:0008006" key="4">
    <source>
        <dbReference type="Google" id="ProtNLM"/>
    </source>
</evidence>